<dbReference type="Pfam" id="PF08327">
    <property type="entry name" value="AHSA1"/>
    <property type="match status" value="1"/>
</dbReference>
<reference evidence="3 4" key="1">
    <citation type="submission" date="2017-03" db="EMBL/GenBank/DDBJ databases">
        <authorList>
            <person name="Afonso C.L."/>
            <person name="Miller P.J."/>
            <person name="Scott M.A."/>
            <person name="Spackman E."/>
            <person name="Goraichik I."/>
            <person name="Dimitrov K.M."/>
            <person name="Suarez D.L."/>
            <person name="Swayne D.E."/>
        </authorList>
    </citation>
    <scope>NUCLEOTIDE SEQUENCE [LARGE SCALE GENOMIC DNA]</scope>
    <source>
        <strain evidence="3 4">CECT 7745</strain>
    </source>
</reference>
<keyword evidence="4" id="KW-1185">Reference proteome</keyword>
<protein>
    <recommendedName>
        <fullName evidence="2">Activator of Hsp90 ATPase homologue 1/2-like C-terminal domain-containing protein</fullName>
    </recommendedName>
</protein>
<name>A0A1X7BX05_9RHOB</name>
<evidence type="ECO:0000313" key="3">
    <source>
        <dbReference type="EMBL" id="SMC14196.1"/>
    </source>
</evidence>
<dbReference type="OrthoDB" id="793407at2"/>
<dbReference type="EMBL" id="FWXB01000022">
    <property type="protein sequence ID" value="SMC14196.1"/>
    <property type="molecule type" value="Genomic_DNA"/>
</dbReference>
<accession>A0A1X7BX05</accession>
<dbReference type="InterPro" id="IPR023393">
    <property type="entry name" value="START-like_dom_sf"/>
</dbReference>
<evidence type="ECO:0000259" key="2">
    <source>
        <dbReference type="Pfam" id="PF08327"/>
    </source>
</evidence>
<proteinExistence type="inferred from homology"/>
<dbReference type="Gene3D" id="3.30.530.20">
    <property type="match status" value="1"/>
</dbReference>
<dbReference type="InterPro" id="IPR013538">
    <property type="entry name" value="ASHA1/2-like_C"/>
</dbReference>
<sequence length="151" mass="16759">MLDSIVKTIDVPCSQKRAFEIFVDMASWWPLDKRSMSLMQAGAPAKSLSVDAREGRRIVELAADDVEHHWGTFRVFDPHAHLQLDFHMGLPADQTGQVDVSFTPIDAGTTRVELVHSNWEGYGDMAEMMLNGYGGSWDMLFGEHFAAACAG</sequence>
<gene>
    <name evidence="3" type="ORF">ROA7745_04061</name>
</gene>
<dbReference type="AlphaFoldDB" id="A0A1X7BX05"/>
<feature type="domain" description="Activator of Hsp90 ATPase homologue 1/2-like C-terminal" evidence="2">
    <location>
        <begin position="27"/>
        <end position="140"/>
    </location>
</feature>
<evidence type="ECO:0000256" key="1">
    <source>
        <dbReference type="ARBA" id="ARBA00006817"/>
    </source>
</evidence>
<comment type="similarity">
    <text evidence="1">Belongs to the AHA1 family.</text>
</comment>
<organism evidence="3 4">
    <name type="scientific">Roseovarius aestuarii</name>
    <dbReference type="NCBI Taxonomy" id="475083"/>
    <lineage>
        <taxon>Bacteria</taxon>
        <taxon>Pseudomonadati</taxon>
        <taxon>Pseudomonadota</taxon>
        <taxon>Alphaproteobacteria</taxon>
        <taxon>Rhodobacterales</taxon>
        <taxon>Roseobacteraceae</taxon>
        <taxon>Roseovarius</taxon>
    </lineage>
</organism>
<dbReference type="SUPFAM" id="SSF55961">
    <property type="entry name" value="Bet v1-like"/>
    <property type="match status" value="1"/>
</dbReference>
<evidence type="ECO:0000313" key="4">
    <source>
        <dbReference type="Proteomes" id="UP000193224"/>
    </source>
</evidence>
<dbReference type="RefSeq" id="WP_085802109.1">
    <property type="nucleotide sequence ID" value="NZ_FWXB01000022.1"/>
</dbReference>
<dbReference type="Proteomes" id="UP000193224">
    <property type="component" value="Unassembled WGS sequence"/>
</dbReference>